<keyword evidence="1" id="KW-0175">Coiled coil</keyword>
<protein>
    <submittedName>
        <fullName evidence="4">Uncharacterized protein</fullName>
    </submittedName>
</protein>
<dbReference type="AGR" id="WB:WBGene00022549"/>
<dbReference type="RefSeq" id="NP_505248.1">
    <property type="nucleotide sequence ID" value="NM_072847.4"/>
</dbReference>
<evidence type="ECO:0000256" key="3">
    <source>
        <dbReference type="SAM" id="Phobius"/>
    </source>
</evidence>
<accession>O01627</accession>
<sequence length="564" mass="65086">MPIPPKIKKGKKKRSQEVKNDRKKEFSKLDQPANYKAIRKISPVPKKETNIYSPTAKSTAPIHREFKKQQNYGVGKAVPVSFNDPKKLENNNYIHIPTTRRPNPSINQRNVGSTFRTTPQPSGSTHQPNIISTTPSPIQNVTEKTGDYSGNTTNSTMNILPVHPNADIVFQESSVLILISLLLFAAVYLIMKAFKWIKRVFLRKFRKRRSPVQAENTIIQSDNVGPNLPEKNERTNNNDPASQSVSDFHNCLDSMRSLLVADQMERASEQMEITKQRKSKAVKNNQELDDDWGAYTTSSNAEEKISKKCDSLQEPVKLKRTESESSSITESKLYEDELKRSLNQQNQEFENTMKKLREKREERRRLADEEAKQSRFEFQQRIVAFHSCVLLRIRFEEKEQEWQDFLNGLRKPLVSILKSYDDFKNEIKFSKSELDESTKISIQNEGRIFAIKVFSAQKMLSEAFDFLQNLTEEFDGKIFIKMIMKSLNDQEAKCDDIGNALVEVMNSVNVGKQDYKILDAAVLRLNPNSIPNTSQLKRNSMIAREEDYVVIRNSKTTKWFDHFQ</sequence>
<feature type="compositionally biased region" description="Polar residues" evidence="2">
    <location>
        <begin position="213"/>
        <end position="224"/>
    </location>
</feature>
<dbReference type="Bgee" id="WBGene00022549">
    <property type="expression patterns" value="Expressed in adult organism and 2 other cell types or tissues"/>
</dbReference>
<feature type="coiled-coil region" evidence="1">
    <location>
        <begin position="335"/>
        <end position="373"/>
    </location>
</feature>
<feature type="region of interest" description="Disordered" evidence="2">
    <location>
        <begin position="95"/>
        <end position="141"/>
    </location>
</feature>
<feature type="region of interest" description="Disordered" evidence="2">
    <location>
        <begin position="212"/>
        <end position="246"/>
    </location>
</feature>
<evidence type="ECO:0000313" key="5">
    <source>
        <dbReference type="Proteomes" id="UP000001940"/>
    </source>
</evidence>
<dbReference type="Proteomes" id="UP000001940">
    <property type="component" value="Chromosome V"/>
</dbReference>
<dbReference type="UCSC" id="ZC196.5">
    <property type="organism name" value="c. elegans"/>
</dbReference>
<evidence type="ECO:0000313" key="4">
    <source>
        <dbReference type="EMBL" id="CCD62095.1"/>
    </source>
</evidence>
<name>O01627_CAEEL</name>
<dbReference type="PANTHER" id="PTHR21566">
    <property type="entry name" value="CILIA- AND FLAGELLA-ASSOCIATED PROTEIN 251-LIKE-RELATED-RELATED"/>
    <property type="match status" value="1"/>
</dbReference>
<dbReference type="InterPro" id="IPR007883">
    <property type="entry name" value="DUF713"/>
</dbReference>
<keyword evidence="5" id="KW-1185">Reference proteome</keyword>
<feature type="compositionally biased region" description="Basic residues" evidence="2">
    <location>
        <begin position="1"/>
        <end position="14"/>
    </location>
</feature>
<dbReference type="EMBL" id="BX284605">
    <property type="protein sequence ID" value="CCD62095.1"/>
    <property type="molecule type" value="Genomic_DNA"/>
</dbReference>
<dbReference type="CTD" id="191104"/>
<dbReference type="PANTHER" id="PTHR21566:SF6">
    <property type="entry name" value="TRANSMEMBRANE PROTEIN"/>
    <property type="match status" value="1"/>
</dbReference>
<dbReference type="Pfam" id="PF05218">
    <property type="entry name" value="DUF713"/>
    <property type="match status" value="1"/>
</dbReference>
<dbReference type="SMR" id="O01627"/>
<evidence type="ECO:0000256" key="2">
    <source>
        <dbReference type="SAM" id="MobiDB-lite"/>
    </source>
</evidence>
<dbReference type="AlphaFoldDB" id="O01627"/>
<dbReference type="GeneID" id="191104"/>
<dbReference type="KEGG" id="cel:CELE_ZC196.5"/>
<feature type="compositionally biased region" description="Basic and acidic residues" evidence="2">
    <location>
        <begin position="15"/>
        <end position="28"/>
    </location>
</feature>
<dbReference type="HOGENOM" id="CLU_483345_0_0_1"/>
<dbReference type="PaxDb" id="6239-ZC196.5"/>
<organism evidence="4 5">
    <name type="scientific">Caenorhabditis elegans</name>
    <dbReference type="NCBI Taxonomy" id="6239"/>
    <lineage>
        <taxon>Eukaryota</taxon>
        <taxon>Metazoa</taxon>
        <taxon>Ecdysozoa</taxon>
        <taxon>Nematoda</taxon>
        <taxon>Chromadorea</taxon>
        <taxon>Rhabditida</taxon>
        <taxon>Rhabditina</taxon>
        <taxon>Rhabditomorpha</taxon>
        <taxon>Rhabditoidea</taxon>
        <taxon>Rhabditidae</taxon>
        <taxon>Peloderinae</taxon>
        <taxon>Caenorhabditis</taxon>
    </lineage>
</organism>
<evidence type="ECO:0000256" key="1">
    <source>
        <dbReference type="SAM" id="Coils"/>
    </source>
</evidence>
<feature type="transmembrane region" description="Helical" evidence="3">
    <location>
        <begin position="175"/>
        <end position="197"/>
    </location>
</feature>
<reference evidence="4 5" key="1">
    <citation type="journal article" date="1998" name="Science">
        <title>Genome sequence of the nematode C. elegans: a platform for investigating biology.</title>
        <authorList>
            <consortium name="The C. elegans sequencing consortium"/>
            <person name="Sulson J.E."/>
            <person name="Waterston R."/>
        </authorList>
    </citation>
    <scope>NUCLEOTIDE SEQUENCE [LARGE SCALE GENOMIC DNA]</scope>
    <source>
        <strain evidence="4 5">Bristol N2</strain>
    </source>
</reference>
<evidence type="ECO:0000313" key="6">
    <source>
        <dbReference type="WormBase" id="ZC196.5"/>
    </source>
</evidence>
<feature type="compositionally biased region" description="Polar residues" evidence="2">
    <location>
        <begin position="237"/>
        <end position="246"/>
    </location>
</feature>
<feature type="region of interest" description="Disordered" evidence="2">
    <location>
        <begin position="1"/>
        <end position="37"/>
    </location>
</feature>
<keyword evidence="3" id="KW-0812">Transmembrane</keyword>
<dbReference type="eggNOG" id="ENOG502THI5">
    <property type="taxonomic scope" value="Eukaryota"/>
</dbReference>
<keyword evidence="3" id="KW-0472">Membrane</keyword>
<dbReference type="InParanoid" id="O01627"/>
<proteinExistence type="predicted"/>
<keyword evidence="3" id="KW-1133">Transmembrane helix</keyword>
<gene>
    <name evidence="4" type="ORF">CELE_ZC196.5</name>
    <name evidence="4 6" type="ORF">ZC196.5</name>
</gene>
<dbReference type="PIR" id="T25945">
    <property type="entry name" value="T25945"/>
</dbReference>
<dbReference type="WormBase" id="ZC196.5">
    <property type="protein sequence ID" value="CE15074"/>
    <property type="gene ID" value="WBGene00022549"/>
</dbReference>
<feature type="compositionally biased region" description="Polar residues" evidence="2">
    <location>
        <begin position="100"/>
        <end position="141"/>
    </location>
</feature>
<dbReference type="OrthoDB" id="5877453at2759"/>